<reference evidence="1" key="1">
    <citation type="journal article" date="2021" name="Nat. Commun.">
        <title>Genetic determinants of endophytism in the Arabidopsis root mycobiome.</title>
        <authorList>
            <person name="Mesny F."/>
            <person name="Miyauchi S."/>
            <person name="Thiergart T."/>
            <person name="Pickel B."/>
            <person name="Atanasova L."/>
            <person name="Karlsson M."/>
            <person name="Huettel B."/>
            <person name="Barry K.W."/>
            <person name="Haridas S."/>
            <person name="Chen C."/>
            <person name="Bauer D."/>
            <person name="Andreopoulos W."/>
            <person name="Pangilinan J."/>
            <person name="LaButti K."/>
            <person name="Riley R."/>
            <person name="Lipzen A."/>
            <person name="Clum A."/>
            <person name="Drula E."/>
            <person name="Henrissat B."/>
            <person name="Kohler A."/>
            <person name="Grigoriev I.V."/>
            <person name="Martin F.M."/>
            <person name="Hacquard S."/>
        </authorList>
    </citation>
    <scope>NUCLEOTIDE SEQUENCE</scope>
    <source>
        <strain evidence="1">MPI-CAGE-CH-0230</strain>
    </source>
</reference>
<keyword evidence="2" id="KW-1185">Reference proteome</keyword>
<comment type="caution">
    <text evidence="1">The sequence shown here is derived from an EMBL/GenBank/DDBJ whole genome shotgun (WGS) entry which is preliminary data.</text>
</comment>
<proteinExistence type="predicted"/>
<evidence type="ECO:0000313" key="1">
    <source>
        <dbReference type="EMBL" id="KAH7030737.1"/>
    </source>
</evidence>
<dbReference type="RefSeq" id="XP_046012417.1">
    <property type="nucleotide sequence ID" value="XM_046147918.1"/>
</dbReference>
<dbReference type="Proteomes" id="UP000756346">
    <property type="component" value="Unassembled WGS sequence"/>
</dbReference>
<name>A0A9P9BQA4_9PEZI</name>
<protein>
    <submittedName>
        <fullName evidence="1">Uncharacterized protein</fullName>
    </submittedName>
</protein>
<gene>
    <name evidence="1" type="ORF">B0I36DRAFT_113381</name>
</gene>
<accession>A0A9P9BQA4</accession>
<dbReference type="EMBL" id="JAGTJQ010000005">
    <property type="protein sequence ID" value="KAH7030737.1"/>
    <property type="molecule type" value="Genomic_DNA"/>
</dbReference>
<sequence length="182" mass="20407">MRAPERPPLPHLDRFRLPNAGNPCPICTPVHYRPNTGSSPRDNTNVCVYICVYVCAWRDLGWAIHSLRNAYLVRRPLPGWLPPDLMPGIDRLCVMVPPLFQPIATSSRAPRGMLLQVSSGVMNRNSSGREYVVHVTLIIRAGGVLSAYQVDCAKRHPSFVVNRGRPESRNDRFQIQGAVDRT</sequence>
<dbReference type="AlphaFoldDB" id="A0A9P9BQA4"/>
<dbReference type="GeneID" id="70177464"/>
<organism evidence="1 2">
    <name type="scientific">Microdochium trichocladiopsis</name>
    <dbReference type="NCBI Taxonomy" id="1682393"/>
    <lineage>
        <taxon>Eukaryota</taxon>
        <taxon>Fungi</taxon>
        <taxon>Dikarya</taxon>
        <taxon>Ascomycota</taxon>
        <taxon>Pezizomycotina</taxon>
        <taxon>Sordariomycetes</taxon>
        <taxon>Xylariomycetidae</taxon>
        <taxon>Xylariales</taxon>
        <taxon>Microdochiaceae</taxon>
        <taxon>Microdochium</taxon>
    </lineage>
</organism>
<evidence type="ECO:0000313" key="2">
    <source>
        <dbReference type="Proteomes" id="UP000756346"/>
    </source>
</evidence>